<protein>
    <submittedName>
        <fullName evidence="1">Uncharacterized protein</fullName>
    </submittedName>
</protein>
<dbReference type="EMBL" id="FMJC01000002">
    <property type="protein sequence ID" value="SCM74886.1"/>
    <property type="molecule type" value="Genomic_DNA"/>
</dbReference>
<dbReference type="EMBL" id="FMJC01000002">
    <property type="protein sequence ID" value="SCM75051.1"/>
    <property type="molecule type" value="Genomic_DNA"/>
</dbReference>
<evidence type="ECO:0000313" key="2">
    <source>
        <dbReference type="EMBL" id="SCM75051.1"/>
    </source>
</evidence>
<dbReference type="AlphaFoldDB" id="A0A212LBG6"/>
<dbReference type="RefSeq" id="WP_179981372.1">
    <property type="nucleotide sequence ID" value="NZ_LT608333.1"/>
</dbReference>
<evidence type="ECO:0000313" key="1">
    <source>
        <dbReference type="EMBL" id="SCM74886.1"/>
    </source>
</evidence>
<name>A0A212LBG6_9BACT</name>
<gene>
    <name evidence="1" type="ORF">KL86DES1_22216</name>
    <name evidence="2" type="ORF">KL86DES1_22316</name>
</gene>
<reference evidence="1" key="1">
    <citation type="submission" date="2016-08" db="EMBL/GenBank/DDBJ databases">
        <authorList>
            <person name="Seilhamer J.J."/>
        </authorList>
    </citation>
    <scope>NUCLEOTIDE SEQUENCE</scope>
    <source>
        <strain evidence="1">86-1</strain>
    </source>
</reference>
<proteinExistence type="predicted"/>
<sequence length="63" mass="7370">MFEYQLDTIEYDSAETNELTVSIGEIPENAQITVKDTGWSEEEKEHMKQFGYDGLDMVRAWYS</sequence>
<organism evidence="1">
    <name type="scientific">uncultured Desulfovibrio sp</name>
    <dbReference type="NCBI Taxonomy" id="167968"/>
    <lineage>
        <taxon>Bacteria</taxon>
        <taxon>Pseudomonadati</taxon>
        <taxon>Thermodesulfobacteriota</taxon>
        <taxon>Desulfovibrionia</taxon>
        <taxon>Desulfovibrionales</taxon>
        <taxon>Desulfovibrionaceae</taxon>
        <taxon>Desulfovibrio</taxon>
        <taxon>environmental samples</taxon>
    </lineage>
</organism>
<accession>A0A212LBG6</accession>